<dbReference type="STRING" id="535722.E4UZH5"/>
<accession>E4UZH5</accession>
<dbReference type="GeneID" id="10027219"/>
<sequence>MHGSSENRMDEFSGNLISIRSGDTSFHIHEGLIKESATLLHSLWRKKETNGDTYSFSIPKEYSDAIQFYVNWIYRRTIPCVDSEQQMRNEWAILAKAYTVGKRFGDIDFQNAIINHVIERAKQRFNGNQILPNAETIQFTYEHAKECSKFKVLLVDLYASRAIRGYFCKTASSKYPKLFLIDVLSAVADMQHTGRASPTEGRTMDTCIRFHQHPQGNKCC</sequence>
<dbReference type="VEuPathDB" id="FungiDB:MGYG_06503"/>
<dbReference type="AlphaFoldDB" id="E4UZH5"/>
<dbReference type="OrthoDB" id="1022638at2759"/>
<reference evidence="2" key="1">
    <citation type="journal article" date="2012" name="MBio">
        <title>Comparative genome analysis of Trichophyton rubrum and related dermatophytes reveals candidate genes involved in infection.</title>
        <authorList>
            <person name="Martinez D.A."/>
            <person name="Oliver B.G."/>
            <person name="Graeser Y."/>
            <person name="Goldberg J.M."/>
            <person name="Li W."/>
            <person name="Martinez-Rossi N.M."/>
            <person name="Monod M."/>
            <person name="Shelest E."/>
            <person name="Barton R.C."/>
            <person name="Birch E."/>
            <person name="Brakhage A.A."/>
            <person name="Chen Z."/>
            <person name="Gurr S.J."/>
            <person name="Heiman D."/>
            <person name="Heitman J."/>
            <person name="Kosti I."/>
            <person name="Rossi A."/>
            <person name="Saif S."/>
            <person name="Samalova M."/>
            <person name="Saunders C.W."/>
            <person name="Shea T."/>
            <person name="Summerbell R.C."/>
            <person name="Xu J."/>
            <person name="Young S."/>
            <person name="Zeng Q."/>
            <person name="Birren B.W."/>
            <person name="Cuomo C.A."/>
            <person name="White T.C."/>
        </authorList>
    </citation>
    <scope>NUCLEOTIDE SEQUENCE [LARGE SCALE GENOMIC DNA]</scope>
    <source>
        <strain evidence="2">ATCC MYA-4604 / CBS 118893</strain>
    </source>
</reference>
<gene>
    <name evidence="1" type="ORF">MGYG_06503</name>
</gene>
<name>E4UZH5_ARTGP</name>
<evidence type="ECO:0000313" key="1">
    <source>
        <dbReference type="EMBL" id="EFR03505.1"/>
    </source>
</evidence>
<dbReference type="eggNOG" id="ENOG502RQU5">
    <property type="taxonomic scope" value="Eukaryota"/>
</dbReference>
<protein>
    <recommendedName>
        <fullName evidence="3">BTB domain-containing protein</fullName>
    </recommendedName>
</protein>
<keyword evidence="2" id="KW-1185">Reference proteome</keyword>
<proteinExistence type="predicted"/>
<dbReference type="Proteomes" id="UP000002669">
    <property type="component" value="Unassembled WGS sequence"/>
</dbReference>
<dbReference type="InParanoid" id="E4UZH5"/>
<dbReference type="RefSeq" id="XP_003171959.1">
    <property type="nucleotide sequence ID" value="XM_003171911.1"/>
</dbReference>
<organism evidence="2">
    <name type="scientific">Arthroderma gypseum (strain ATCC MYA-4604 / CBS 118893)</name>
    <name type="common">Microsporum gypseum</name>
    <dbReference type="NCBI Taxonomy" id="535722"/>
    <lineage>
        <taxon>Eukaryota</taxon>
        <taxon>Fungi</taxon>
        <taxon>Dikarya</taxon>
        <taxon>Ascomycota</taxon>
        <taxon>Pezizomycotina</taxon>
        <taxon>Eurotiomycetes</taxon>
        <taxon>Eurotiomycetidae</taxon>
        <taxon>Onygenales</taxon>
        <taxon>Arthrodermataceae</taxon>
        <taxon>Nannizzia</taxon>
    </lineage>
</organism>
<evidence type="ECO:0008006" key="3">
    <source>
        <dbReference type="Google" id="ProtNLM"/>
    </source>
</evidence>
<dbReference type="EMBL" id="DS989826">
    <property type="protein sequence ID" value="EFR03505.1"/>
    <property type="molecule type" value="Genomic_DNA"/>
</dbReference>
<dbReference type="HOGENOM" id="CLU_109429_0_0_1"/>
<dbReference type="OMA" id="HAFRIYV"/>
<evidence type="ECO:0000313" key="2">
    <source>
        <dbReference type="Proteomes" id="UP000002669"/>
    </source>
</evidence>